<dbReference type="AlphaFoldDB" id="B0D9D2"/>
<gene>
    <name evidence="1" type="ORF">LACBIDRAFT_296661</name>
</gene>
<dbReference type="RefSeq" id="XP_001880539.1">
    <property type="nucleotide sequence ID" value="XM_001880504.1"/>
</dbReference>
<accession>B0D9D2</accession>
<reference evidence="1 2" key="1">
    <citation type="journal article" date="2008" name="Nature">
        <title>The genome of Laccaria bicolor provides insights into mycorrhizal symbiosis.</title>
        <authorList>
            <person name="Martin F."/>
            <person name="Aerts A."/>
            <person name="Ahren D."/>
            <person name="Brun A."/>
            <person name="Danchin E.G.J."/>
            <person name="Duchaussoy F."/>
            <person name="Gibon J."/>
            <person name="Kohler A."/>
            <person name="Lindquist E."/>
            <person name="Pereda V."/>
            <person name="Salamov A."/>
            <person name="Shapiro H.J."/>
            <person name="Wuyts J."/>
            <person name="Blaudez D."/>
            <person name="Buee M."/>
            <person name="Brokstein P."/>
            <person name="Canbaeck B."/>
            <person name="Cohen D."/>
            <person name="Courty P.E."/>
            <person name="Coutinho P.M."/>
            <person name="Delaruelle C."/>
            <person name="Detter J.C."/>
            <person name="Deveau A."/>
            <person name="DiFazio S."/>
            <person name="Duplessis S."/>
            <person name="Fraissinet-Tachet L."/>
            <person name="Lucic E."/>
            <person name="Frey-Klett P."/>
            <person name="Fourrey C."/>
            <person name="Feussner I."/>
            <person name="Gay G."/>
            <person name="Grimwood J."/>
            <person name="Hoegger P.J."/>
            <person name="Jain P."/>
            <person name="Kilaru S."/>
            <person name="Labbe J."/>
            <person name="Lin Y.C."/>
            <person name="Legue V."/>
            <person name="Le Tacon F."/>
            <person name="Marmeisse R."/>
            <person name="Melayah D."/>
            <person name="Montanini B."/>
            <person name="Muratet M."/>
            <person name="Nehls U."/>
            <person name="Niculita-Hirzel H."/>
            <person name="Oudot-Le Secq M.P."/>
            <person name="Peter M."/>
            <person name="Quesneville H."/>
            <person name="Rajashekar B."/>
            <person name="Reich M."/>
            <person name="Rouhier N."/>
            <person name="Schmutz J."/>
            <person name="Yin T."/>
            <person name="Chalot M."/>
            <person name="Henrissat B."/>
            <person name="Kuees U."/>
            <person name="Lucas S."/>
            <person name="Van de Peer Y."/>
            <person name="Podila G.K."/>
            <person name="Polle A."/>
            <person name="Pukkila P.J."/>
            <person name="Richardson P.M."/>
            <person name="Rouze P."/>
            <person name="Sanders I.R."/>
            <person name="Stajich J.E."/>
            <person name="Tunlid A."/>
            <person name="Tuskan G."/>
            <person name="Grigoriev I.V."/>
        </authorList>
    </citation>
    <scope>NUCLEOTIDE SEQUENCE [LARGE SCALE GENOMIC DNA]</scope>
    <source>
        <strain evidence="2">S238N-H82 / ATCC MYA-4686</strain>
    </source>
</reference>
<dbReference type="HOGENOM" id="CLU_1214954_0_0_1"/>
<dbReference type="GeneID" id="6075853"/>
<evidence type="ECO:0000313" key="2">
    <source>
        <dbReference type="Proteomes" id="UP000001194"/>
    </source>
</evidence>
<organism evidence="2">
    <name type="scientific">Laccaria bicolor (strain S238N-H82 / ATCC MYA-4686)</name>
    <name type="common">Bicoloured deceiver</name>
    <name type="synonym">Laccaria laccata var. bicolor</name>
    <dbReference type="NCBI Taxonomy" id="486041"/>
    <lineage>
        <taxon>Eukaryota</taxon>
        <taxon>Fungi</taxon>
        <taxon>Dikarya</taxon>
        <taxon>Basidiomycota</taxon>
        <taxon>Agaricomycotina</taxon>
        <taxon>Agaricomycetes</taxon>
        <taxon>Agaricomycetidae</taxon>
        <taxon>Agaricales</taxon>
        <taxon>Agaricineae</taxon>
        <taxon>Hydnangiaceae</taxon>
        <taxon>Laccaria</taxon>
    </lineage>
</organism>
<dbReference type="OrthoDB" id="3269417at2759"/>
<evidence type="ECO:0000313" key="1">
    <source>
        <dbReference type="EMBL" id="EDR09226.1"/>
    </source>
</evidence>
<dbReference type="STRING" id="486041.B0D9D2"/>
<dbReference type="KEGG" id="lbc:LACBIDRAFT_296661"/>
<dbReference type="EMBL" id="DS547100">
    <property type="protein sequence ID" value="EDR09226.1"/>
    <property type="molecule type" value="Genomic_DNA"/>
</dbReference>
<dbReference type="InParanoid" id="B0D9D2"/>
<dbReference type="Proteomes" id="UP000001194">
    <property type="component" value="Unassembled WGS sequence"/>
</dbReference>
<name>B0D9D2_LACBS</name>
<proteinExistence type="predicted"/>
<sequence length="228" mass="26159">MSSGKRREAHGQSTVQKLDRRYHAIPTFGRSTICRFSDNASAMKKLAARNYEDLLQCAIPVFEGLLPEPYNTAILDLLFTCAEWHALAKLRLHTETTLGWLEQSTTDPRQQLRRFVTHTCPAFATKELPKEQAARGWRKAKKAAEAAKTTVVEVEGTSCSWSRPWKRCGCGRSWARWSHSSWLWNWCCWLGNRCHWLGNGCRWLGNGCRWLGNRCHWSGNRCCWSGQG</sequence>
<keyword evidence="2" id="KW-1185">Reference proteome</keyword>
<protein>
    <submittedName>
        <fullName evidence="1">Predicted protein</fullName>
    </submittedName>
</protein>